<evidence type="ECO:0000256" key="3">
    <source>
        <dbReference type="ARBA" id="ARBA00022448"/>
    </source>
</evidence>
<feature type="transmembrane region" description="Helical" evidence="8">
    <location>
        <begin position="6"/>
        <end position="29"/>
    </location>
</feature>
<comment type="subcellular location">
    <subcellularLocation>
        <location evidence="1 8">Cell membrane</location>
        <topology evidence="1 8">Multi-pass membrane protein</topology>
    </subcellularLocation>
</comment>
<evidence type="ECO:0000256" key="8">
    <source>
        <dbReference type="RuleBase" id="RU363041"/>
    </source>
</evidence>
<feature type="transmembrane region" description="Helical" evidence="8">
    <location>
        <begin position="235"/>
        <end position="253"/>
    </location>
</feature>
<evidence type="ECO:0000256" key="6">
    <source>
        <dbReference type="ARBA" id="ARBA00022989"/>
    </source>
</evidence>
<evidence type="ECO:0000256" key="7">
    <source>
        <dbReference type="ARBA" id="ARBA00023136"/>
    </source>
</evidence>
<dbReference type="Proteomes" id="UP001207582">
    <property type="component" value="Unassembled WGS sequence"/>
</dbReference>
<feature type="transmembrane region" description="Helical" evidence="8">
    <location>
        <begin position="204"/>
        <end position="223"/>
    </location>
</feature>
<keyword evidence="7 8" id="KW-0472">Membrane</keyword>
<feature type="transmembrane region" description="Helical" evidence="8">
    <location>
        <begin position="147"/>
        <end position="165"/>
    </location>
</feature>
<proteinExistence type="inferred from homology"/>
<gene>
    <name evidence="9" type="ORF">OM960_09410</name>
</gene>
<keyword evidence="5 8" id="KW-0812">Transmembrane</keyword>
<feature type="transmembrane region" description="Helical" evidence="8">
    <location>
        <begin position="81"/>
        <end position="103"/>
    </location>
</feature>
<evidence type="ECO:0000313" key="9">
    <source>
        <dbReference type="EMBL" id="MCW3781810.1"/>
    </source>
</evidence>
<comment type="similarity">
    <text evidence="2 8">Belongs to the 4-toluene sulfonate uptake permease (TSUP) (TC 2.A.102) family.</text>
</comment>
<dbReference type="EMBL" id="JAPDOG010000007">
    <property type="protein sequence ID" value="MCW3781810.1"/>
    <property type="molecule type" value="Genomic_DNA"/>
</dbReference>
<sequence length="261" mass="27271">MGTETFSAIFGDWGTIVLSSAAILVAAVVRGFAGFGFSLISITAISLLMPVAQIVPTIFLMEILASLNLLPGIWREIDWRSLRWVLLGYVAGLPIGTLVLVSLPEAPARIALGLVVIAAAILMLKGFRLARRPGSSASTGIGAASGLLNGAFGVGGPPVVLFYFSAPGAAAIGRASIIFYFFCSDLLGAGYFATQGLITGRSFIQLGFWLPALLLGVWLGARSFRRTGEDVFRRWVLRILIALAALVVAQSVATGGSPAAS</sequence>
<keyword evidence="4 8" id="KW-1003">Cell membrane</keyword>
<dbReference type="RefSeq" id="WP_264771792.1">
    <property type="nucleotide sequence ID" value="NZ_JAPDOG010000007.1"/>
</dbReference>
<evidence type="ECO:0000256" key="5">
    <source>
        <dbReference type="ARBA" id="ARBA00022692"/>
    </source>
</evidence>
<evidence type="ECO:0000256" key="2">
    <source>
        <dbReference type="ARBA" id="ARBA00009142"/>
    </source>
</evidence>
<dbReference type="PANTHER" id="PTHR30269:SF37">
    <property type="entry name" value="MEMBRANE TRANSPORTER PROTEIN"/>
    <property type="match status" value="1"/>
</dbReference>
<keyword evidence="6 8" id="KW-1133">Transmembrane helix</keyword>
<evidence type="ECO:0000256" key="4">
    <source>
        <dbReference type="ARBA" id="ARBA00022475"/>
    </source>
</evidence>
<keyword evidence="10" id="KW-1185">Reference proteome</keyword>
<keyword evidence="3" id="KW-0813">Transport</keyword>
<dbReference type="Pfam" id="PF01925">
    <property type="entry name" value="TauE"/>
    <property type="match status" value="1"/>
</dbReference>
<accession>A0ABT3J2U6</accession>
<feature type="transmembrane region" description="Helical" evidence="8">
    <location>
        <begin position="177"/>
        <end position="198"/>
    </location>
</feature>
<name>A0ABT3J2U6_9RHOB</name>
<comment type="caution">
    <text evidence="9">The sequence shown here is derived from an EMBL/GenBank/DDBJ whole genome shotgun (WGS) entry which is preliminary data.</text>
</comment>
<feature type="transmembrane region" description="Helical" evidence="8">
    <location>
        <begin position="36"/>
        <end position="61"/>
    </location>
</feature>
<evidence type="ECO:0000313" key="10">
    <source>
        <dbReference type="Proteomes" id="UP001207582"/>
    </source>
</evidence>
<reference evidence="9 10" key="1">
    <citation type="submission" date="2022-10" db="EMBL/GenBank/DDBJ databases">
        <title>Defluviimonas sp. CAU 1641 isolated from mud.</title>
        <authorList>
            <person name="Kim W."/>
        </authorList>
    </citation>
    <scope>NUCLEOTIDE SEQUENCE [LARGE SCALE GENOMIC DNA]</scope>
    <source>
        <strain evidence="9 10">CAU 1641</strain>
    </source>
</reference>
<dbReference type="PANTHER" id="PTHR30269">
    <property type="entry name" value="TRANSMEMBRANE PROTEIN YFCA"/>
    <property type="match status" value="1"/>
</dbReference>
<evidence type="ECO:0000256" key="1">
    <source>
        <dbReference type="ARBA" id="ARBA00004651"/>
    </source>
</evidence>
<feature type="transmembrane region" description="Helical" evidence="8">
    <location>
        <begin position="110"/>
        <end position="127"/>
    </location>
</feature>
<dbReference type="InterPro" id="IPR052017">
    <property type="entry name" value="TSUP"/>
</dbReference>
<dbReference type="InterPro" id="IPR002781">
    <property type="entry name" value="TM_pro_TauE-like"/>
</dbReference>
<organism evidence="9 10">
    <name type="scientific">Defluviimonas salinarum</name>
    <dbReference type="NCBI Taxonomy" id="2992147"/>
    <lineage>
        <taxon>Bacteria</taxon>
        <taxon>Pseudomonadati</taxon>
        <taxon>Pseudomonadota</taxon>
        <taxon>Alphaproteobacteria</taxon>
        <taxon>Rhodobacterales</taxon>
        <taxon>Paracoccaceae</taxon>
        <taxon>Albidovulum</taxon>
    </lineage>
</organism>
<protein>
    <recommendedName>
        <fullName evidence="8">Probable membrane transporter protein</fullName>
    </recommendedName>
</protein>